<dbReference type="InterPro" id="IPR058240">
    <property type="entry name" value="rSAM_sf"/>
</dbReference>
<evidence type="ECO:0000256" key="10">
    <source>
        <dbReference type="ARBA" id="ARBA00022723"/>
    </source>
</evidence>
<proteinExistence type="inferred from homology"/>
<feature type="active site" description="S-methylcysteine intermediate" evidence="14">
    <location>
        <position position="343"/>
    </location>
</feature>
<dbReference type="InterPro" id="IPR013785">
    <property type="entry name" value="Aldolase_TIM"/>
</dbReference>
<feature type="binding site" evidence="14">
    <location>
        <position position="113"/>
    </location>
    <ligand>
        <name>[4Fe-4S] cluster</name>
        <dbReference type="ChEBI" id="CHEBI:49883"/>
        <note>4Fe-4S-S-AdoMet</note>
    </ligand>
</feature>
<dbReference type="GO" id="GO:0019843">
    <property type="term" value="F:rRNA binding"/>
    <property type="evidence" value="ECO:0007669"/>
    <property type="project" value="UniProtKB-UniRule"/>
</dbReference>
<evidence type="ECO:0000256" key="6">
    <source>
        <dbReference type="ARBA" id="ARBA00022603"/>
    </source>
</evidence>
<feature type="binding site" evidence="14">
    <location>
        <position position="199"/>
    </location>
    <ligand>
        <name>S-adenosyl-L-methionine</name>
        <dbReference type="ChEBI" id="CHEBI:59789"/>
    </ligand>
</feature>
<evidence type="ECO:0000256" key="8">
    <source>
        <dbReference type="ARBA" id="ARBA00022691"/>
    </source>
</evidence>
<keyword evidence="5 14" id="KW-0698">rRNA processing</keyword>
<dbReference type="SFLD" id="SFLDS00029">
    <property type="entry name" value="Radical_SAM"/>
    <property type="match status" value="1"/>
</dbReference>
<comment type="subcellular location">
    <subcellularLocation>
        <location evidence="1 14">Cytoplasm</location>
    </subcellularLocation>
</comment>
<dbReference type="Gene3D" id="1.10.150.530">
    <property type="match status" value="1"/>
</dbReference>
<keyword evidence="13 14" id="KW-1015">Disulfide bond</keyword>
<comment type="miscellaneous">
    <text evidence="14">Reaction proceeds by a ping-pong mechanism involving intermediate methylation of a conserved cysteine residue.</text>
</comment>
<keyword evidence="9 14" id="KW-0819">tRNA processing</keyword>
<feature type="binding site" evidence="14">
    <location>
        <begin position="167"/>
        <end position="168"/>
    </location>
    <ligand>
        <name>S-adenosyl-L-methionine</name>
        <dbReference type="ChEBI" id="CHEBI:59789"/>
    </ligand>
</feature>
<dbReference type="EC" id="2.1.1.192" evidence="14"/>
<comment type="function">
    <text evidence="14">Specifically methylates position 2 of adenine 2503 in 23S rRNA and position 2 of adenine 37 in tRNAs. m2A2503 modification seems to play a crucial role in the proofreading step occurring at the peptidyl transferase center and thus would serve to optimize ribosomal fidelity.</text>
</comment>
<dbReference type="CDD" id="cd01335">
    <property type="entry name" value="Radical_SAM"/>
    <property type="match status" value="1"/>
</dbReference>
<feature type="disulfide bond" description="(transient)" evidence="14">
    <location>
        <begin position="106"/>
        <end position="343"/>
    </location>
</feature>
<dbReference type="InterPro" id="IPR027492">
    <property type="entry name" value="RNA_MTrfase_RlmN"/>
</dbReference>
<dbReference type="GO" id="GO:0070475">
    <property type="term" value="P:rRNA base methylation"/>
    <property type="evidence" value="ECO:0007669"/>
    <property type="project" value="UniProtKB-UniRule"/>
</dbReference>
<dbReference type="SFLD" id="SFLDG01062">
    <property type="entry name" value="methyltransferase_(Class_A)"/>
    <property type="match status" value="1"/>
</dbReference>
<dbReference type="InterPro" id="IPR048641">
    <property type="entry name" value="RlmN_N"/>
</dbReference>
<dbReference type="Pfam" id="PF21016">
    <property type="entry name" value="RlmN_N"/>
    <property type="match status" value="1"/>
</dbReference>
<dbReference type="InterPro" id="IPR040072">
    <property type="entry name" value="Methyltransferase_A"/>
</dbReference>
<feature type="binding site" evidence="14">
    <location>
        <begin position="221"/>
        <end position="223"/>
    </location>
    <ligand>
        <name>S-adenosyl-L-methionine</name>
        <dbReference type="ChEBI" id="CHEBI:59789"/>
    </ligand>
</feature>
<dbReference type="GO" id="GO:0051539">
    <property type="term" value="F:4 iron, 4 sulfur cluster binding"/>
    <property type="evidence" value="ECO:0007669"/>
    <property type="project" value="UniProtKB-UniRule"/>
</dbReference>
<dbReference type="PANTHER" id="PTHR30544:SF5">
    <property type="entry name" value="RADICAL SAM CORE DOMAIN-CONTAINING PROTEIN"/>
    <property type="match status" value="1"/>
</dbReference>
<evidence type="ECO:0000256" key="12">
    <source>
        <dbReference type="ARBA" id="ARBA00023014"/>
    </source>
</evidence>
<evidence type="ECO:0000256" key="7">
    <source>
        <dbReference type="ARBA" id="ARBA00022679"/>
    </source>
</evidence>
<dbReference type="NCBIfam" id="TIGR00048">
    <property type="entry name" value="rRNA_mod_RlmN"/>
    <property type="match status" value="1"/>
</dbReference>
<dbReference type="PIRSF" id="PIRSF006004">
    <property type="entry name" value="CHP00048"/>
    <property type="match status" value="1"/>
</dbReference>
<organism evidence="16 17">
    <name type="scientific">Candidatus Purcelliella pentastirinorum</name>
    <dbReference type="NCBI Taxonomy" id="472834"/>
    <lineage>
        <taxon>Bacteria</taxon>
        <taxon>Pseudomonadati</taxon>
        <taxon>Pseudomonadota</taxon>
        <taxon>Gammaproteobacteria</taxon>
        <taxon>Enterobacterales</taxon>
        <taxon>Enterobacteriaceae</taxon>
        <taxon>Candidatus Purcelliella</taxon>
    </lineage>
</organism>
<comment type="cofactor">
    <cofactor evidence="14">
        <name>[4Fe-4S] cluster</name>
        <dbReference type="ChEBI" id="CHEBI:49883"/>
    </cofactor>
    <text evidence="14">Binds 1 [4Fe-4S] cluster. The cluster is coordinated with 3 cysteines and an exchangeable S-adenosyl-L-methionine.</text>
</comment>
<evidence type="ECO:0000256" key="5">
    <source>
        <dbReference type="ARBA" id="ARBA00022552"/>
    </source>
</evidence>
<keyword evidence="17" id="KW-1185">Reference proteome</keyword>
<name>A0A346DZX8_9ENTR</name>
<evidence type="ECO:0000256" key="2">
    <source>
        <dbReference type="ARBA" id="ARBA00007544"/>
    </source>
</evidence>
<feature type="active site" description="Proton acceptor" evidence="14">
    <location>
        <position position="93"/>
    </location>
</feature>
<keyword evidence="8 14" id="KW-0949">S-adenosyl-L-methionine</keyword>
<comment type="catalytic activity">
    <reaction evidence="14">
        <text>adenosine(37) in tRNA + 2 reduced [2Fe-2S]-[ferredoxin] + 2 S-adenosyl-L-methionine = 2-methyladenosine(37) in tRNA + 5'-deoxyadenosine + L-methionine + 2 oxidized [2Fe-2S]-[ferredoxin] + S-adenosyl-L-homocysteine</text>
        <dbReference type="Rhea" id="RHEA:43332"/>
        <dbReference type="Rhea" id="RHEA-COMP:10000"/>
        <dbReference type="Rhea" id="RHEA-COMP:10001"/>
        <dbReference type="Rhea" id="RHEA-COMP:10162"/>
        <dbReference type="Rhea" id="RHEA-COMP:10485"/>
        <dbReference type="ChEBI" id="CHEBI:17319"/>
        <dbReference type="ChEBI" id="CHEBI:33737"/>
        <dbReference type="ChEBI" id="CHEBI:33738"/>
        <dbReference type="ChEBI" id="CHEBI:57844"/>
        <dbReference type="ChEBI" id="CHEBI:57856"/>
        <dbReference type="ChEBI" id="CHEBI:59789"/>
        <dbReference type="ChEBI" id="CHEBI:74411"/>
        <dbReference type="ChEBI" id="CHEBI:74497"/>
        <dbReference type="EC" id="2.1.1.192"/>
    </reaction>
</comment>
<dbReference type="Pfam" id="PF04055">
    <property type="entry name" value="Radical_SAM"/>
    <property type="match status" value="1"/>
</dbReference>
<keyword evidence="4 14" id="KW-0963">Cytoplasm</keyword>
<evidence type="ECO:0000259" key="15">
    <source>
        <dbReference type="PROSITE" id="PS51918"/>
    </source>
</evidence>
<evidence type="ECO:0000256" key="4">
    <source>
        <dbReference type="ARBA" id="ARBA00022490"/>
    </source>
</evidence>
<gene>
    <name evidence="14" type="primary">rlmN</name>
    <name evidence="16" type="ORF">C9I82_319</name>
</gene>
<dbReference type="GO" id="GO:0070040">
    <property type="term" value="F:rRNA (adenine(2503)-C2-)-methyltransferase activity"/>
    <property type="evidence" value="ECO:0007669"/>
    <property type="project" value="UniProtKB-UniRule"/>
</dbReference>
<keyword evidence="6 14" id="KW-0489">Methyltransferase</keyword>
<dbReference type="OrthoDB" id="9793973at2"/>
<sequence length="352" mass="39969">MSKKINLLNLNREELCKLFLSIGEYSFRSNQLMSWIYQKDCLDFTKMTNFSSNLINKLKKISYILLPKLFKVFHSSDGTIKILIEVGHKQYIETVYIPYKNRITLCLSSQVGCFLDCKFCCTGKQKFVRNLFVFEIIGQIILVKKMISDLKLNNGKSITNIVFMGMGEPLLNFKNLVTSIKIILDKFGLGFSKRKIVISTSGIIPAIHELFKNIDVVLAISLHASSDVVRDSIMPINNRYKIKNLISTVAKYMISSKANCGIVSIEYVMIDGINDTKIDALNLVNLLKNIPSKINLIPLNDFPGLNYSCSNYVNIKYFFKILTQYGFIVTIRKSRGTDIYASCGQLSGVFLK</sequence>
<dbReference type="GO" id="GO:0000049">
    <property type="term" value="F:tRNA binding"/>
    <property type="evidence" value="ECO:0007669"/>
    <property type="project" value="UniProtKB-UniRule"/>
</dbReference>
<evidence type="ECO:0000256" key="11">
    <source>
        <dbReference type="ARBA" id="ARBA00023004"/>
    </source>
</evidence>
<evidence type="ECO:0000256" key="9">
    <source>
        <dbReference type="ARBA" id="ARBA00022694"/>
    </source>
</evidence>
<feature type="binding site" evidence="14">
    <location>
        <position position="300"/>
    </location>
    <ligand>
        <name>S-adenosyl-L-methionine</name>
        <dbReference type="ChEBI" id="CHEBI:59789"/>
    </ligand>
</feature>
<accession>A0A346DZX8</accession>
<dbReference type="PROSITE" id="PS51918">
    <property type="entry name" value="RADICAL_SAM"/>
    <property type="match status" value="1"/>
</dbReference>
<dbReference type="HAMAP" id="MF_01849">
    <property type="entry name" value="RNA_methyltr_RlmN"/>
    <property type="match status" value="1"/>
</dbReference>
<keyword evidence="3 14" id="KW-0004">4Fe-4S</keyword>
<reference evidence="16 17" key="1">
    <citation type="submission" date="2018-03" db="EMBL/GenBank/DDBJ databases">
        <title>A parallel universe: an anciently diverged bacterial symbiosis in a Hawaiian planthopper (Hemiptera: Cixiidae) reveals rearranged nutritional responsibilities.</title>
        <authorList>
            <person name="Bennett G."/>
            <person name="Mao M."/>
        </authorList>
    </citation>
    <scope>NUCLEOTIDE SEQUENCE [LARGE SCALE GENOMIC DNA]</scope>
    <source>
        <strain evidence="16 17">OLIH</strain>
    </source>
</reference>
<dbReference type="InterPro" id="IPR007197">
    <property type="entry name" value="rSAM"/>
</dbReference>
<dbReference type="PANTHER" id="PTHR30544">
    <property type="entry name" value="23S RRNA METHYLTRANSFERASE"/>
    <property type="match status" value="1"/>
</dbReference>
<dbReference type="GO" id="GO:0005737">
    <property type="term" value="C:cytoplasm"/>
    <property type="evidence" value="ECO:0007669"/>
    <property type="project" value="UniProtKB-SubCell"/>
</dbReference>
<feature type="binding site" evidence="14">
    <location>
        <position position="120"/>
    </location>
    <ligand>
        <name>[4Fe-4S] cluster</name>
        <dbReference type="ChEBI" id="CHEBI:49883"/>
        <note>4Fe-4S-S-AdoMet</note>
    </ligand>
</feature>
<evidence type="ECO:0000256" key="14">
    <source>
        <dbReference type="HAMAP-Rule" id="MF_01849"/>
    </source>
</evidence>
<evidence type="ECO:0000256" key="3">
    <source>
        <dbReference type="ARBA" id="ARBA00022485"/>
    </source>
</evidence>
<dbReference type="InterPro" id="IPR004383">
    <property type="entry name" value="rRNA_lsu_MTrfase_RlmN/Cfr"/>
</dbReference>
<evidence type="ECO:0000256" key="13">
    <source>
        <dbReference type="ARBA" id="ARBA00023157"/>
    </source>
</evidence>
<dbReference type="GO" id="GO:0030488">
    <property type="term" value="P:tRNA methylation"/>
    <property type="evidence" value="ECO:0007669"/>
    <property type="project" value="UniProtKB-UniRule"/>
</dbReference>
<dbReference type="EMBL" id="CP028374">
    <property type="protein sequence ID" value="AXN02283.1"/>
    <property type="molecule type" value="Genomic_DNA"/>
</dbReference>
<keyword evidence="12 14" id="KW-0411">Iron-sulfur</keyword>
<protein>
    <recommendedName>
        <fullName evidence="14">Dual-specificity RNA methyltransferase RlmN</fullName>
        <ecNumber evidence="14">2.1.1.192</ecNumber>
    </recommendedName>
    <alternativeName>
        <fullName evidence="14">23S rRNA (adenine(2503)-C(2))-methyltransferase</fullName>
    </alternativeName>
    <alternativeName>
        <fullName evidence="14">23S rRNA m2A2503 methyltransferase</fullName>
    </alternativeName>
    <alternativeName>
        <fullName evidence="14">Ribosomal RNA large subunit methyltransferase N</fullName>
    </alternativeName>
    <alternativeName>
        <fullName evidence="14">tRNA (adenine(37)-C(2))-methyltransferase</fullName>
    </alternativeName>
    <alternativeName>
        <fullName evidence="14">tRNA m2A37 methyltransferase</fullName>
    </alternativeName>
</protein>
<evidence type="ECO:0000313" key="17">
    <source>
        <dbReference type="Proteomes" id="UP000256856"/>
    </source>
</evidence>
<dbReference type="GO" id="GO:0046872">
    <property type="term" value="F:metal ion binding"/>
    <property type="evidence" value="ECO:0007669"/>
    <property type="project" value="UniProtKB-KW"/>
</dbReference>
<dbReference type="SUPFAM" id="SSF102114">
    <property type="entry name" value="Radical SAM enzymes"/>
    <property type="match status" value="1"/>
</dbReference>
<dbReference type="AlphaFoldDB" id="A0A346DZX8"/>
<dbReference type="KEGG" id="ppet:C9I82_319"/>
<feature type="domain" description="Radical SAM core" evidence="15">
    <location>
        <begin position="99"/>
        <end position="338"/>
    </location>
</feature>
<evidence type="ECO:0000313" key="16">
    <source>
        <dbReference type="EMBL" id="AXN02283.1"/>
    </source>
</evidence>
<comment type="similarity">
    <text evidence="2 14">Belongs to the radical SAM superfamily. RlmN family.</text>
</comment>
<dbReference type="SFLD" id="SFLDF00275">
    <property type="entry name" value="adenosine_C2_methyltransferase"/>
    <property type="match status" value="1"/>
</dbReference>
<dbReference type="GO" id="GO:0002935">
    <property type="term" value="F:tRNA (adenine(37)-C2)-methyltransferase activity"/>
    <property type="evidence" value="ECO:0007669"/>
    <property type="project" value="UniProtKB-UniRule"/>
</dbReference>
<dbReference type="Gene3D" id="3.20.20.70">
    <property type="entry name" value="Aldolase class I"/>
    <property type="match status" value="1"/>
</dbReference>
<dbReference type="RefSeq" id="WP_115956111.1">
    <property type="nucleotide sequence ID" value="NZ_CP028374.1"/>
</dbReference>
<keyword evidence="10 14" id="KW-0479">Metal-binding</keyword>
<dbReference type="Proteomes" id="UP000256856">
    <property type="component" value="Chromosome"/>
</dbReference>
<comment type="catalytic activity">
    <reaction evidence="14">
        <text>adenosine(2503) in 23S rRNA + 2 reduced [2Fe-2S]-[ferredoxin] + 2 S-adenosyl-L-methionine = 2-methyladenosine(2503) in 23S rRNA + 5'-deoxyadenosine + L-methionine + 2 oxidized [2Fe-2S]-[ferredoxin] + S-adenosyl-L-homocysteine</text>
        <dbReference type="Rhea" id="RHEA:42916"/>
        <dbReference type="Rhea" id="RHEA-COMP:10000"/>
        <dbReference type="Rhea" id="RHEA-COMP:10001"/>
        <dbReference type="Rhea" id="RHEA-COMP:10152"/>
        <dbReference type="Rhea" id="RHEA-COMP:10282"/>
        <dbReference type="ChEBI" id="CHEBI:17319"/>
        <dbReference type="ChEBI" id="CHEBI:33737"/>
        <dbReference type="ChEBI" id="CHEBI:33738"/>
        <dbReference type="ChEBI" id="CHEBI:57844"/>
        <dbReference type="ChEBI" id="CHEBI:57856"/>
        <dbReference type="ChEBI" id="CHEBI:59789"/>
        <dbReference type="ChEBI" id="CHEBI:74411"/>
        <dbReference type="ChEBI" id="CHEBI:74497"/>
        <dbReference type="EC" id="2.1.1.192"/>
    </reaction>
</comment>
<evidence type="ECO:0000256" key="1">
    <source>
        <dbReference type="ARBA" id="ARBA00004496"/>
    </source>
</evidence>
<feature type="binding site" evidence="14">
    <location>
        <position position="117"/>
    </location>
    <ligand>
        <name>[4Fe-4S] cluster</name>
        <dbReference type="ChEBI" id="CHEBI:49883"/>
        <note>4Fe-4S-S-AdoMet</note>
    </ligand>
</feature>
<keyword evidence="11 14" id="KW-0408">Iron</keyword>
<keyword evidence="7 14" id="KW-0808">Transferase</keyword>